<dbReference type="eggNOG" id="ENOG502QQWJ">
    <property type="taxonomic scope" value="Eukaryota"/>
</dbReference>
<feature type="region of interest" description="Disordered" evidence="1">
    <location>
        <begin position="1"/>
        <end position="30"/>
    </location>
</feature>
<sequence length="165" mass="18168">MSTASRSSWHGRRVNSSRDSGRARAASKAHAIVEHDEARSFALRSAYLHYLLQPKAKRKQYVPAPKPAARSHTSVGQLVQEYASGSASGLKLPHSFSGTVLERVSGVLTGSERLPGYNDAAVKRTFAEAYTAFSERSFRKTIDKERKLEPLILIFYSSATKAAQK</sequence>
<dbReference type="EMBL" id="EQ997997">
    <property type="protein sequence ID" value="EEF22011.1"/>
    <property type="molecule type" value="Genomic_DNA"/>
</dbReference>
<evidence type="ECO:0000313" key="2">
    <source>
        <dbReference type="EMBL" id="EEF22011.1"/>
    </source>
</evidence>
<keyword evidence="3" id="KW-1185">Reference proteome</keyword>
<evidence type="ECO:0000313" key="3">
    <source>
        <dbReference type="Proteomes" id="UP000008311"/>
    </source>
</evidence>
<protein>
    <submittedName>
        <fullName evidence="2">Uncharacterized protein</fullName>
    </submittedName>
</protein>
<feature type="non-terminal residue" evidence="2">
    <location>
        <position position="165"/>
    </location>
</feature>
<dbReference type="PANTHER" id="PTHR47263:SF1">
    <property type="entry name" value="C2 DOMAIN PROTEIN (AFU_ORTHOLOGUE AFUA_7G02350)"/>
    <property type="match status" value="1"/>
</dbReference>
<reference evidence="3" key="1">
    <citation type="journal article" date="2010" name="Nat. Biotechnol.">
        <title>Draft genome sequence of the oilseed species Ricinus communis.</title>
        <authorList>
            <person name="Chan A.P."/>
            <person name="Crabtree J."/>
            <person name="Zhao Q."/>
            <person name="Lorenzi H."/>
            <person name="Orvis J."/>
            <person name="Puiu D."/>
            <person name="Melake-Berhan A."/>
            <person name="Jones K.M."/>
            <person name="Redman J."/>
            <person name="Chen G."/>
            <person name="Cahoon E.B."/>
            <person name="Gedil M."/>
            <person name="Stanke M."/>
            <person name="Haas B.J."/>
            <person name="Wortman J.R."/>
            <person name="Fraser-Liggett C.M."/>
            <person name="Ravel J."/>
            <person name="Rabinowicz P.D."/>
        </authorList>
    </citation>
    <scope>NUCLEOTIDE SEQUENCE [LARGE SCALE GENOMIC DNA]</scope>
    <source>
        <strain evidence="3">cv. Hale</strain>
    </source>
</reference>
<evidence type="ECO:0000256" key="1">
    <source>
        <dbReference type="SAM" id="MobiDB-lite"/>
    </source>
</evidence>
<dbReference type="AlphaFoldDB" id="B9TQ53"/>
<accession>B9TQ53</accession>
<dbReference type="Proteomes" id="UP000008311">
    <property type="component" value="Unassembled WGS sequence"/>
</dbReference>
<name>B9TQ53_RICCO</name>
<dbReference type="STRING" id="3988.B9TQ53"/>
<proteinExistence type="predicted"/>
<organism evidence="2 3">
    <name type="scientific">Ricinus communis</name>
    <name type="common">Castor bean</name>
    <dbReference type="NCBI Taxonomy" id="3988"/>
    <lineage>
        <taxon>Eukaryota</taxon>
        <taxon>Viridiplantae</taxon>
        <taxon>Streptophyta</taxon>
        <taxon>Embryophyta</taxon>
        <taxon>Tracheophyta</taxon>
        <taxon>Spermatophyta</taxon>
        <taxon>Magnoliopsida</taxon>
        <taxon>eudicotyledons</taxon>
        <taxon>Gunneridae</taxon>
        <taxon>Pentapetalae</taxon>
        <taxon>rosids</taxon>
        <taxon>fabids</taxon>
        <taxon>Malpighiales</taxon>
        <taxon>Euphorbiaceae</taxon>
        <taxon>Acalyphoideae</taxon>
        <taxon>Acalypheae</taxon>
        <taxon>Ricinus</taxon>
    </lineage>
</organism>
<dbReference type="InParanoid" id="B9TQ53"/>
<dbReference type="InterPro" id="IPR052811">
    <property type="entry name" value="Glucose_resp_signaling"/>
</dbReference>
<gene>
    <name evidence="2" type="ORF">RCOM_2019580</name>
</gene>
<dbReference type="PANTHER" id="PTHR47263">
    <property type="entry name" value="ADENYLATE CYCLASE ACTIVATION PROTEIN GIT1"/>
    <property type="match status" value="1"/>
</dbReference>